<dbReference type="EMBL" id="CP114066">
    <property type="protein sequence ID" value="WAT20415.1"/>
    <property type="molecule type" value="Genomic_DNA"/>
</dbReference>
<gene>
    <name evidence="1" type="ORF">O0R52_15800</name>
</gene>
<dbReference type="InterPro" id="IPR024524">
    <property type="entry name" value="DUF3800"/>
</dbReference>
<evidence type="ECO:0000313" key="2">
    <source>
        <dbReference type="Proteomes" id="UP001164713"/>
    </source>
</evidence>
<dbReference type="Proteomes" id="UP001164713">
    <property type="component" value="Chromosome"/>
</dbReference>
<sequence length="263" mass="30311">MEEEFLIFLDETGDHSLQHIDTQYPIFGLGAVICNTEKYIKEINPSFDEFKYNFFKKRGVILHSTDIRKSRKDFSIMLNPNVRNSFIEDLNATISNAPFAFCVSLIDKLEHKGQYVDPDNPYDLTLAFILERAFFIITKNFPGTKCRIIAESRDKKENDNLLKTFSNYKRNGTGQVTASELSFITGLDFVSKKENETGHQIVDICLYPLARTYLTGKCHPSVPHFYKKVYKNPKNKSPIGYGIKTFPYSLSKELVKEIEKKCL</sequence>
<accession>A0ABY7HZJ8</accession>
<proteinExistence type="predicted"/>
<reference evidence="1" key="1">
    <citation type="submission" date="2022-12" db="EMBL/GenBank/DDBJ databases">
        <title>Genomic of Bacillus halotolerans.</title>
        <authorList>
            <person name="Xu G."/>
            <person name="Ding Y."/>
        </authorList>
    </citation>
    <scope>NUCLEOTIDE SEQUENCE</scope>
    <source>
        <strain evidence="1">B13</strain>
    </source>
</reference>
<protein>
    <submittedName>
        <fullName evidence="1">DUF3800 domain-containing protein</fullName>
    </submittedName>
</protein>
<dbReference type="Pfam" id="PF12686">
    <property type="entry name" value="DUF3800"/>
    <property type="match status" value="1"/>
</dbReference>
<dbReference type="RefSeq" id="WP_269107325.1">
    <property type="nucleotide sequence ID" value="NZ_CP114066.1"/>
</dbReference>
<evidence type="ECO:0000313" key="1">
    <source>
        <dbReference type="EMBL" id="WAT20415.1"/>
    </source>
</evidence>
<name>A0ABY7HZJ8_9BACI</name>
<organism evidence="1 2">
    <name type="scientific">Bacillus halotolerans</name>
    <dbReference type="NCBI Taxonomy" id="260554"/>
    <lineage>
        <taxon>Bacteria</taxon>
        <taxon>Bacillati</taxon>
        <taxon>Bacillota</taxon>
        <taxon>Bacilli</taxon>
        <taxon>Bacillales</taxon>
        <taxon>Bacillaceae</taxon>
        <taxon>Bacillus</taxon>
    </lineage>
</organism>
<keyword evidence="2" id="KW-1185">Reference proteome</keyword>